<dbReference type="PANTHER" id="PTHR43798:SF31">
    <property type="entry name" value="AB HYDROLASE SUPERFAMILY PROTEIN YCLE"/>
    <property type="match status" value="1"/>
</dbReference>
<evidence type="ECO:0000259" key="3">
    <source>
        <dbReference type="Pfam" id="PF12697"/>
    </source>
</evidence>
<gene>
    <name evidence="4" type="ORF">GCM10023321_29960</name>
</gene>
<feature type="signal peptide" evidence="2">
    <location>
        <begin position="1"/>
        <end position="27"/>
    </location>
</feature>
<evidence type="ECO:0000313" key="5">
    <source>
        <dbReference type="Proteomes" id="UP001428817"/>
    </source>
</evidence>
<dbReference type="Gene3D" id="3.40.50.1820">
    <property type="entry name" value="alpha/beta hydrolase"/>
    <property type="match status" value="1"/>
</dbReference>
<name>A0ABP9Q1X1_9PSEU</name>
<dbReference type="SUPFAM" id="SSF53474">
    <property type="entry name" value="alpha/beta-Hydrolases"/>
    <property type="match status" value="1"/>
</dbReference>
<sequence length="414" mass="44574">MVKIVGVVAAVAVAIAVAVVVPGSATATGKGSDCESLDVQVPGSVVEKQIVPAPGAGTAAALLSGSAKPGFTIHGKLCLPEGGAPKTVMLAMHGILYTNGYWNVEYKPDTYNFSQYMNEAGYAVFAIDRLGYGGSSKPPAALVTLDAQAEVVHEIIGKLRRGEIGGQKFQRVMLVGYSYGTATSWRETSKYNDADAILTTAWGSTFQNIPLLRVFTSFRPAQLDPRFRDRPAGYLYSPEGRNQNYFYDLSNVDPEIIKYSNEVLQDTITAGEIASFYPRYGGIPLANAPSGKEITLPLSNQTKSIKVPTFLVNGTGELFFCGIDQQHCTSSQELQKQESKYFSEAACFRAAVIPNAGHNLNLQRNAPFAYETMRTFADQVLGPDGDNLENYKRDCAAFSGSNVPGGQPRFGALK</sequence>
<keyword evidence="2" id="KW-0732">Signal</keyword>
<dbReference type="Proteomes" id="UP001428817">
    <property type="component" value="Unassembled WGS sequence"/>
</dbReference>
<dbReference type="InterPro" id="IPR000073">
    <property type="entry name" value="AB_hydrolase_1"/>
</dbReference>
<evidence type="ECO:0000256" key="2">
    <source>
        <dbReference type="SAM" id="SignalP"/>
    </source>
</evidence>
<feature type="domain" description="AB hydrolase-1" evidence="3">
    <location>
        <begin position="93"/>
        <end position="369"/>
    </location>
</feature>
<dbReference type="InterPro" id="IPR050266">
    <property type="entry name" value="AB_hydrolase_sf"/>
</dbReference>
<protein>
    <recommendedName>
        <fullName evidence="3">AB hydrolase-1 domain-containing protein</fullName>
    </recommendedName>
</protein>
<comment type="caution">
    <text evidence="4">The sequence shown here is derived from an EMBL/GenBank/DDBJ whole genome shotgun (WGS) entry which is preliminary data.</text>
</comment>
<dbReference type="EMBL" id="BAABJP010000010">
    <property type="protein sequence ID" value="GAA5155761.1"/>
    <property type="molecule type" value="Genomic_DNA"/>
</dbReference>
<keyword evidence="1" id="KW-0378">Hydrolase</keyword>
<keyword evidence="5" id="KW-1185">Reference proteome</keyword>
<evidence type="ECO:0000256" key="1">
    <source>
        <dbReference type="ARBA" id="ARBA00022801"/>
    </source>
</evidence>
<dbReference type="InterPro" id="IPR029058">
    <property type="entry name" value="AB_hydrolase_fold"/>
</dbReference>
<reference evidence="5" key="1">
    <citation type="journal article" date="2019" name="Int. J. Syst. Evol. Microbiol.">
        <title>The Global Catalogue of Microorganisms (GCM) 10K type strain sequencing project: providing services to taxonomists for standard genome sequencing and annotation.</title>
        <authorList>
            <consortium name="The Broad Institute Genomics Platform"/>
            <consortium name="The Broad Institute Genome Sequencing Center for Infectious Disease"/>
            <person name="Wu L."/>
            <person name="Ma J."/>
        </authorList>
    </citation>
    <scope>NUCLEOTIDE SEQUENCE [LARGE SCALE GENOMIC DNA]</scope>
    <source>
        <strain evidence="5">JCM 18303</strain>
    </source>
</reference>
<organism evidence="4 5">
    <name type="scientific">Pseudonocardia eucalypti</name>
    <dbReference type="NCBI Taxonomy" id="648755"/>
    <lineage>
        <taxon>Bacteria</taxon>
        <taxon>Bacillati</taxon>
        <taxon>Actinomycetota</taxon>
        <taxon>Actinomycetes</taxon>
        <taxon>Pseudonocardiales</taxon>
        <taxon>Pseudonocardiaceae</taxon>
        <taxon>Pseudonocardia</taxon>
    </lineage>
</organism>
<dbReference type="Pfam" id="PF12697">
    <property type="entry name" value="Abhydrolase_6"/>
    <property type="match status" value="1"/>
</dbReference>
<evidence type="ECO:0000313" key="4">
    <source>
        <dbReference type="EMBL" id="GAA5155761.1"/>
    </source>
</evidence>
<feature type="chain" id="PRO_5047518782" description="AB hydrolase-1 domain-containing protein" evidence="2">
    <location>
        <begin position="28"/>
        <end position="414"/>
    </location>
</feature>
<proteinExistence type="predicted"/>
<accession>A0ABP9Q1X1</accession>
<dbReference type="PANTHER" id="PTHR43798">
    <property type="entry name" value="MONOACYLGLYCEROL LIPASE"/>
    <property type="match status" value="1"/>
</dbReference>